<proteinExistence type="predicted"/>
<evidence type="ECO:0000313" key="1">
    <source>
        <dbReference type="EMBL" id="BBY67727.1"/>
    </source>
</evidence>
<dbReference type="AlphaFoldDB" id="A0A7I7TET1"/>
<dbReference type="EMBL" id="AP022596">
    <property type="protein sequence ID" value="BBY67727.1"/>
    <property type="molecule type" value="Genomic_DNA"/>
</dbReference>
<dbReference type="Proteomes" id="UP000467148">
    <property type="component" value="Chromosome"/>
</dbReference>
<keyword evidence="2" id="KW-1185">Reference proteome</keyword>
<accession>A0A7I7TET1</accession>
<name>A0A7I7TET1_9MYCO</name>
<protein>
    <submittedName>
        <fullName evidence="1">Uncharacterized protein</fullName>
    </submittedName>
</protein>
<reference evidence="1 2" key="1">
    <citation type="journal article" date="2019" name="Emerg. Microbes Infect.">
        <title>Comprehensive subspecies identification of 175 nontuberculous mycobacteria species based on 7547 genomic profiles.</title>
        <authorList>
            <person name="Matsumoto Y."/>
            <person name="Kinjo T."/>
            <person name="Motooka D."/>
            <person name="Nabeya D."/>
            <person name="Jung N."/>
            <person name="Uechi K."/>
            <person name="Horii T."/>
            <person name="Iida T."/>
            <person name="Fujita J."/>
            <person name="Nakamura S."/>
        </authorList>
    </citation>
    <scope>NUCLEOTIDE SEQUENCE [LARGE SCALE GENOMIC DNA]</scope>
    <source>
        <strain evidence="1 2">JCM 30396</strain>
    </source>
</reference>
<organism evidence="1 2">
    <name type="scientific">Mycolicibacterium helvum</name>
    <dbReference type="NCBI Taxonomy" id="1534349"/>
    <lineage>
        <taxon>Bacteria</taxon>
        <taxon>Bacillati</taxon>
        <taxon>Actinomycetota</taxon>
        <taxon>Actinomycetes</taxon>
        <taxon>Mycobacteriales</taxon>
        <taxon>Mycobacteriaceae</taxon>
        <taxon>Mycolicibacterium</taxon>
    </lineage>
</organism>
<sequence length="71" mass="7743">MIDNRVIGGGVSSINAQLLGSALIGVREGLETGIVVLTPVAFLIKSEWARRLRWSQRSLWLCISAHPSRVS</sequence>
<gene>
    <name evidence="1" type="ORF">MHEL_59700</name>
</gene>
<dbReference type="KEGG" id="mhev:MHEL_59700"/>
<evidence type="ECO:0000313" key="2">
    <source>
        <dbReference type="Proteomes" id="UP000467148"/>
    </source>
</evidence>